<dbReference type="AlphaFoldDB" id="A0A380C0B5"/>
<organism evidence="1 2">
    <name type="scientific">Shewanella morhuae</name>
    <dbReference type="NCBI Taxonomy" id="365591"/>
    <lineage>
        <taxon>Bacteria</taxon>
        <taxon>Pseudomonadati</taxon>
        <taxon>Pseudomonadota</taxon>
        <taxon>Gammaproteobacteria</taxon>
        <taxon>Alteromonadales</taxon>
        <taxon>Shewanellaceae</taxon>
        <taxon>Shewanella</taxon>
    </lineage>
</organism>
<sequence length="102" mass="11829">MALMQLKKLKPTLDTNFKSRVNFVVLCLTHQLTKSVIGYEYYDSHFIGEREFDTCFEMGDAIELTQKVIEKLGDSAASIIDREMGQGTYHYWLNKIPQKSLF</sequence>
<name>A0A380C0B5_9GAMM</name>
<dbReference type="RefSeq" id="WP_115407370.1">
    <property type="nucleotide sequence ID" value="NZ_UGYV01000004.1"/>
</dbReference>
<accession>A0A380C0B5</accession>
<protein>
    <submittedName>
        <fullName evidence="1">Uncharacterized protein</fullName>
    </submittedName>
</protein>
<dbReference type="Proteomes" id="UP000255061">
    <property type="component" value="Unassembled WGS sequence"/>
</dbReference>
<evidence type="ECO:0000313" key="2">
    <source>
        <dbReference type="Proteomes" id="UP000255061"/>
    </source>
</evidence>
<proteinExistence type="predicted"/>
<reference evidence="1 2" key="1">
    <citation type="submission" date="2018-06" db="EMBL/GenBank/DDBJ databases">
        <authorList>
            <consortium name="Pathogen Informatics"/>
            <person name="Doyle S."/>
        </authorList>
    </citation>
    <scope>NUCLEOTIDE SEQUENCE [LARGE SCALE GENOMIC DNA]</scope>
    <source>
        <strain evidence="1 2">NCTC10736</strain>
    </source>
</reference>
<gene>
    <name evidence="1" type="ORF">NCTC10736_04115</name>
</gene>
<dbReference type="EMBL" id="UGYV01000004">
    <property type="protein sequence ID" value="SUJ10479.1"/>
    <property type="molecule type" value="Genomic_DNA"/>
</dbReference>
<evidence type="ECO:0000313" key="1">
    <source>
        <dbReference type="EMBL" id="SUJ10479.1"/>
    </source>
</evidence>